<gene>
    <name evidence="1" type="ORF">AVEN_116658_1</name>
</gene>
<comment type="caution">
    <text evidence="1">The sequence shown here is derived from an EMBL/GenBank/DDBJ whole genome shotgun (WGS) entry which is preliminary data.</text>
</comment>
<accession>A0A4Y2TVG6</accession>
<dbReference type="AlphaFoldDB" id="A0A4Y2TVG6"/>
<dbReference type="EMBL" id="BGPR01031494">
    <property type="protein sequence ID" value="GBO04625.1"/>
    <property type="molecule type" value="Genomic_DNA"/>
</dbReference>
<feature type="non-terminal residue" evidence="1">
    <location>
        <position position="97"/>
    </location>
</feature>
<evidence type="ECO:0000313" key="2">
    <source>
        <dbReference type="Proteomes" id="UP000499080"/>
    </source>
</evidence>
<sequence>MDEVTKIWQLKAEGKLVQEISAIINRSKKYIYRVLSSGCIYKSKRRSGRPHVTNKRDDRQIQRLEVCCKVSASSLSWQANIKKRKLTLAAKKCACYL</sequence>
<evidence type="ECO:0000313" key="1">
    <source>
        <dbReference type="EMBL" id="GBO04625.1"/>
    </source>
</evidence>
<proteinExistence type="predicted"/>
<protein>
    <recommendedName>
        <fullName evidence="3">Tc3 transposase DNA binding domain-containing protein</fullName>
    </recommendedName>
</protein>
<keyword evidence="2" id="KW-1185">Reference proteome</keyword>
<reference evidence="1 2" key="1">
    <citation type="journal article" date="2019" name="Sci. Rep.">
        <title>Orb-weaving spider Araneus ventricosus genome elucidates the spidroin gene catalogue.</title>
        <authorList>
            <person name="Kono N."/>
            <person name="Nakamura H."/>
            <person name="Ohtoshi R."/>
            <person name="Moran D.A.P."/>
            <person name="Shinohara A."/>
            <person name="Yoshida Y."/>
            <person name="Fujiwara M."/>
            <person name="Mori M."/>
            <person name="Tomita M."/>
            <person name="Arakawa K."/>
        </authorList>
    </citation>
    <scope>NUCLEOTIDE SEQUENCE [LARGE SCALE GENOMIC DNA]</scope>
</reference>
<evidence type="ECO:0008006" key="3">
    <source>
        <dbReference type="Google" id="ProtNLM"/>
    </source>
</evidence>
<name>A0A4Y2TVG6_ARAVE</name>
<organism evidence="1 2">
    <name type="scientific">Araneus ventricosus</name>
    <name type="common">Orbweaver spider</name>
    <name type="synonym">Epeira ventricosa</name>
    <dbReference type="NCBI Taxonomy" id="182803"/>
    <lineage>
        <taxon>Eukaryota</taxon>
        <taxon>Metazoa</taxon>
        <taxon>Ecdysozoa</taxon>
        <taxon>Arthropoda</taxon>
        <taxon>Chelicerata</taxon>
        <taxon>Arachnida</taxon>
        <taxon>Araneae</taxon>
        <taxon>Araneomorphae</taxon>
        <taxon>Entelegynae</taxon>
        <taxon>Araneoidea</taxon>
        <taxon>Araneidae</taxon>
        <taxon>Araneus</taxon>
    </lineage>
</organism>
<dbReference type="Proteomes" id="UP000499080">
    <property type="component" value="Unassembled WGS sequence"/>
</dbReference>